<dbReference type="PRINTS" id="PR01038">
    <property type="entry name" value="TRNASYNTHARG"/>
</dbReference>
<dbReference type="SUPFAM" id="SSF52374">
    <property type="entry name" value="Nucleotidylyl transferase"/>
    <property type="match status" value="1"/>
</dbReference>
<dbReference type="SMART" id="SM00836">
    <property type="entry name" value="DALR_1"/>
    <property type="match status" value="1"/>
</dbReference>
<sequence>MKTVIKEIIECALDNAKRAGELELGNAPDVVIEKPKDEKMGDFATNVAMTLARNERKNPKVIAEIISRHIENGVAGLDSVEIAGPGFLNLKMFPSFFLNRLTDAVQQRNDFGKSNVGQGIKILIEFVSANPTGPLHIGHGRGAAVGDALARILKKAGYDLSTEYYVNDVGNQMNTLGRSTWLRYLELLGGKKEFPKDHYRGEYIKDIAQRVVDQRGNEFLDKSEEECVPYFRELAKEKILEGIRQDLSDFRVTFDNWFSEQSLYKDNSVEGAIEWLRDKGHIYDKDGAVWLKSSAFDDDKDRVIVKQTGEKTYFCSDIAYHQNKIKRGFKKIINLMGADHHGYVPRMEAVLQAMGYDKNIFKILLIQFVSLLRGGKKVSMSTRSGEFETLSDVVSEVGVDAARYFFLMRSSDAHLDFDLELAKQETPENPVFYIQYAHARICSIFRGSKDKGIRFPENTNVDLSPLVEEEEYSIIKAILAFPEVVEKSALALEVHRISHYLLDLVSRFHGYYSRHRVISDDIPLTLARLYLLDGLRVTIRNGFDLMGISVPEKM</sequence>
<dbReference type="InterPro" id="IPR009080">
    <property type="entry name" value="tRNAsynth_Ia_anticodon-bd"/>
</dbReference>
<proteinExistence type="inferred from homology"/>
<accession>A0A381S841</accession>
<dbReference type="InterPro" id="IPR005148">
    <property type="entry name" value="Arg-tRNA-synth_N"/>
</dbReference>
<evidence type="ECO:0000256" key="3">
    <source>
        <dbReference type="ARBA" id="ARBA00011245"/>
    </source>
</evidence>
<evidence type="ECO:0000256" key="7">
    <source>
        <dbReference type="ARBA" id="ARBA00022741"/>
    </source>
</evidence>
<keyword evidence="10" id="KW-0030">Aminoacyl-tRNA synthetase</keyword>
<comment type="subunit">
    <text evidence="3">Monomer.</text>
</comment>
<dbReference type="AlphaFoldDB" id="A0A381S841"/>
<comment type="catalytic activity">
    <reaction evidence="11">
        <text>tRNA(Arg) + L-arginine + ATP = L-arginyl-tRNA(Arg) + AMP + diphosphate</text>
        <dbReference type="Rhea" id="RHEA:20301"/>
        <dbReference type="Rhea" id="RHEA-COMP:9658"/>
        <dbReference type="Rhea" id="RHEA-COMP:9673"/>
        <dbReference type="ChEBI" id="CHEBI:30616"/>
        <dbReference type="ChEBI" id="CHEBI:32682"/>
        <dbReference type="ChEBI" id="CHEBI:33019"/>
        <dbReference type="ChEBI" id="CHEBI:78442"/>
        <dbReference type="ChEBI" id="CHEBI:78513"/>
        <dbReference type="ChEBI" id="CHEBI:456215"/>
        <dbReference type="EC" id="6.1.1.19"/>
    </reaction>
</comment>
<protein>
    <recommendedName>
        <fullName evidence="4">arginine--tRNA ligase</fullName>
        <ecNumber evidence="4">6.1.1.19</ecNumber>
    </recommendedName>
</protein>
<keyword evidence="7" id="KW-0547">Nucleotide-binding</keyword>
<dbReference type="Pfam" id="PF03485">
    <property type="entry name" value="Arg_tRNA_synt_N"/>
    <property type="match status" value="1"/>
</dbReference>
<dbReference type="FunFam" id="1.10.730.10:FF:000008">
    <property type="entry name" value="Arginine--tRNA ligase"/>
    <property type="match status" value="1"/>
</dbReference>
<evidence type="ECO:0000256" key="1">
    <source>
        <dbReference type="ARBA" id="ARBA00004496"/>
    </source>
</evidence>
<evidence type="ECO:0000259" key="13">
    <source>
        <dbReference type="SMART" id="SM01016"/>
    </source>
</evidence>
<feature type="domain" description="DALR anticodon binding" evidence="12">
    <location>
        <begin position="434"/>
        <end position="554"/>
    </location>
</feature>
<comment type="subcellular location">
    <subcellularLocation>
        <location evidence="1">Cytoplasm</location>
    </subcellularLocation>
</comment>
<dbReference type="Gene3D" id="3.40.50.620">
    <property type="entry name" value="HUPs"/>
    <property type="match status" value="1"/>
</dbReference>
<dbReference type="GO" id="GO:0005737">
    <property type="term" value="C:cytoplasm"/>
    <property type="evidence" value="ECO:0007669"/>
    <property type="project" value="UniProtKB-SubCell"/>
</dbReference>
<evidence type="ECO:0000256" key="10">
    <source>
        <dbReference type="ARBA" id="ARBA00023146"/>
    </source>
</evidence>
<dbReference type="Pfam" id="PF00750">
    <property type="entry name" value="tRNA-synt_1d"/>
    <property type="match status" value="1"/>
</dbReference>
<evidence type="ECO:0000256" key="2">
    <source>
        <dbReference type="ARBA" id="ARBA00005594"/>
    </source>
</evidence>
<dbReference type="FunFam" id="3.40.50.620:FF:000062">
    <property type="entry name" value="Arginine--tRNA ligase"/>
    <property type="match status" value="1"/>
</dbReference>
<comment type="similarity">
    <text evidence="2">Belongs to the class-I aminoacyl-tRNA synthetase family.</text>
</comment>
<dbReference type="Gene3D" id="1.10.730.10">
    <property type="entry name" value="Isoleucyl-tRNA Synthetase, Domain 1"/>
    <property type="match status" value="1"/>
</dbReference>
<keyword evidence="9" id="KW-0648">Protein biosynthesis</keyword>
<dbReference type="HAMAP" id="MF_00123">
    <property type="entry name" value="Arg_tRNA_synth"/>
    <property type="match status" value="1"/>
</dbReference>
<dbReference type="InterPro" id="IPR008909">
    <property type="entry name" value="DALR_anticod-bd"/>
</dbReference>
<dbReference type="InterPro" id="IPR001412">
    <property type="entry name" value="aa-tRNA-synth_I_CS"/>
</dbReference>
<dbReference type="CDD" id="cd00671">
    <property type="entry name" value="ArgRS_core"/>
    <property type="match status" value="1"/>
</dbReference>
<dbReference type="PANTHER" id="PTHR11956:SF5">
    <property type="entry name" value="ARGININE--TRNA LIGASE, CYTOPLASMIC"/>
    <property type="match status" value="1"/>
</dbReference>
<dbReference type="SUPFAM" id="SSF47323">
    <property type="entry name" value="Anticodon-binding domain of a subclass of class I aminoacyl-tRNA synthetases"/>
    <property type="match status" value="1"/>
</dbReference>
<dbReference type="GO" id="GO:0006420">
    <property type="term" value="P:arginyl-tRNA aminoacylation"/>
    <property type="evidence" value="ECO:0007669"/>
    <property type="project" value="InterPro"/>
</dbReference>
<feature type="domain" description="Arginyl tRNA synthetase N-terminal" evidence="13">
    <location>
        <begin position="3"/>
        <end position="92"/>
    </location>
</feature>
<evidence type="ECO:0000256" key="11">
    <source>
        <dbReference type="ARBA" id="ARBA00049339"/>
    </source>
</evidence>
<keyword evidence="5" id="KW-0963">Cytoplasm</keyword>
<evidence type="ECO:0000259" key="12">
    <source>
        <dbReference type="SMART" id="SM00836"/>
    </source>
</evidence>
<keyword evidence="8" id="KW-0067">ATP-binding</keyword>
<name>A0A381S841_9ZZZZ</name>
<organism evidence="14">
    <name type="scientific">marine metagenome</name>
    <dbReference type="NCBI Taxonomy" id="408172"/>
    <lineage>
        <taxon>unclassified sequences</taxon>
        <taxon>metagenomes</taxon>
        <taxon>ecological metagenomes</taxon>
    </lineage>
</organism>
<dbReference type="PANTHER" id="PTHR11956">
    <property type="entry name" value="ARGINYL-TRNA SYNTHETASE"/>
    <property type="match status" value="1"/>
</dbReference>
<reference evidence="14" key="1">
    <citation type="submission" date="2018-05" db="EMBL/GenBank/DDBJ databases">
        <authorList>
            <person name="Lanie J.A."/>
            <person name="Ng W.-L."/>
            <person name="Kazmierczak K.M."/>
            <person name="Andrzejewski T.M."/>
            <person name="Davidsen T.M."/>
            <person name="Wayne K.J."/>
            <person name="Tettelin H."/>
            <person name="Glass J.I."/>
            <person name="Rusch D."/>
            <person name="Podicherti R."/>
            <person name="Tsui H.-C.T."/>
            <person name="Winkler M.E."/>
        </authorList>
    </citation>
    <scope>NUCLEOTIDE SEQUENCE</scope>
</reference>
<dbReference type="InterPro" id="IPR035684">
    <property type="entry name" value="ArgRS_core"/>
</dbReference>
<dbReference type="Pfam" id="PF05746">
    <property type="entry name" value="DALR_1"/>
    <property type="match status" value="1"/>
</dbReference>
<dbReference type="PROSITE" id="PS00178">
    <property type="entry name" value="AA_TRNA_LIGASE_I"/>
    <property type="match status" value="1"/>
</dbReference>
<dbReference type="SUPFAM" id="SSF55190">
    <property type="entry name" value="Arginyl-tRNA synthetase (ArgRS), N-terminal 'additional' domain"/>
    <property type="match status" value="1"/>
</dbReference>
<evidence type="ECO:0000256" key="9">
    <source>
        <dbReference type="ARBA" id="ARBA00022917"/>
    </source>
</evidence>
<dbReference type="SMART" id="SM01016">
    <property type="entry name" value="Arg_tRNA_synt_N"/>
    <property type="match status" value="1"/>
</dbReference>
<gene>
    <name evidence="14" type="ORF">METZ01_LOCUS51261</name>
</gene>
<evidence type="ECO:0000313" key="14">
    <source>
        <dbReference type="EMBL" id="SUZ98407.1"/>
    </source>
</evidence>
<evidence type="ECO:0000256" key="4">
    <source>
        <dbReference type="ARBA" id="ARBA00012837"/>
    </source>
</evidence>
<dbReference type="InterPro" id="IPR014729">
    <property type="entry name" value="Rossmann-like_a/b/a_fold"/>
</dbReference>
<keyword evidence="6" id="KW-0436">Ligase</keyword>
<dbReference type="InterPro" id="IPR036695">
    <property type="entry name" value="Arg-tRNA-synth_N_sf"/>
</dbReference>
<evidence type="ECO:0000256" key="5">
    <source>
        <dbReference type="ARBA" id="ARBA00022490"/>
    </source>
</evidence>
<evidence type="ECO:0000256" key="6">
    <source>
        <dbReference type="ARBA" id="ARBA00022598"/>
    </source>
</evidence>
<dbReference type="EC" id="6.1.1.19" evidence="4"/>
<dbReference type="EMBL" id="UINC01002602">
    <property type="protein sequence ID" value="SUZ98407.1"/>
    <property type="molecule type" value="Genomic_DNA"/>
</dbReference>
<dbReference type="GO" id="GO:0004814">
    <property type="term" value="F:arginine-tRNA ligase activity"/>
    <property type="evidence" value="ECO:0007669"/>
    <property type="project" value="UniProtKB-EC"/>
</dbReference>
<dbReference type="NCBIfam" id="TIGR00456">
    <property type="entry name" value="argS"/>
    <property type="match status" value="1"/>
</dbReference>
<dbReference type="Gene3D" id="3.30.1360.70">
    <property type="entry name" value="Arginyl tRNA synthetase N-terminal domain"/>
    <property type="match status" value="1"/>
</dbReference>
<dbReference type="GO" id="GO:0005524">
    <property type="term" value="F:ATP binding"/>
    <property type="evidence" value="ECO:0007669"/>
    <property type="project" value="UniProtKB-KW"/>
</dbReference>
<evidence type="ECO:0000256" key="8">
    <source>
        <dbReference type="ARBA" id="ARBA00022840"/>
    </source>
</evidence>
<dbReference type="InterPro" id="IPR001278">
    <property type="entry name" value="Arg-tRNA-ligase"/>
</dbReference>